<evidence type="ECO:0000259" key="4">
    <source>
        <dbReference type="PROSITE" id="PS50102"/>
    </source>
</evidence>
<evidence type="ECO:0000256" key="3">
    <source>
        <dbReference type="SAM" id="MobiDB-lite"/>
    </source>
</evidence>
<comment type="caution">
    <text evidence="7">The sequence shown here is derived from an EMBL/GenBank/DDBJ whole genome shotgun (WGS) entry which is preliminary data.</text>
</comment>
<dbReference type="SUPFAM" id="SSF109905">
    <property type="entry name" value="Surp module (SWAP domain)"/>
    <property type="match status" value="1"/>
</dbReference>
<dbReference type="AlphaFoldDB" id="A0A397SP24"/>
<dbReference type="SUPFAM" id="SSF54928">
    <property type="entry name" value="RNA-binding domain, RBD"/>
    <property type="match status" value="1"/>
</dbReference>
<dbReference type="OrthoDB" id="377209at2759"/>
<feature type="compositionally biased region" description="Basic and acidic residues" evidence="3">
    <location>
        <begin position="730"/>
        <end position="747"/>
    </location>
</feature>
<evidence type="ECO:0000313" key="7">
    <source>
        <dbReference type="EMBL" id="RIA85697.1"/>
    </source>
</evidence>
<feature type="region of interest" description="Disordered" evidence="3">
    <location>
        <begin position="696"/>
        <end position="758"/>
    </location>
</feature>
<organism evidence="7 8">
    <name type="scientific">Glomus cerebriforme</name>
    <dbReference type="NCBI Taxonomy" id="658196"/>
    <lineage>
        <taxon>Eukaryota</taxon>
        <taxon>Fungi</taxon>
        <taxon>Fungi incertae sedis</taxon>
        <taxon>Mucoromycota</taxon>
        <taxon>Glomeromycotina</taxon>
        <taxon>Glomeromycetes</taxon>
        <taxon>Glomerales</taxon>
        <taxon>Glomeraceae</taxon>
        <taxon>Glomus</taxon>
    </lineage>
</organism>
<proteinExistence type="predicted"/>
<dbReference type="SMART" id="SM00648">
    <property type="entry name" value="SWAP"/>
    <property type="match status" value="1"/>
</dbReference>
<feature type="domain" description="CID" evidence="6">
    <location>
        <begin position="476"/>
        <end position="637"/>
    </location>
</feature>
<dbReference type="Gene3D" id="1.10.10.790">
    <property type="entry name" value="Surp module"/>
    <property type="match status" value="1"/>
</dbReference>
<dbReference type="STRING" id="658196.A0A397SP24"/>
<name>A0A397SP24_9GLOM</name>
<dbReference type="PANTHER" id="PTHR23140">
    <property type="entry name" value="RNA PROCESSING PROTEIN LD23810P"/>
    <property type="match status" value="1"/>
</dbReference>
<dbReference type="InterPro" id="IPR000061">
    <property type="entry name" value="Surp"/>
</dbReference>
<evidence type="ECO:0000259" key="6">
    <source>
        <dbReference type="PROSITE" id="PS51391"/>
    </source>
</evidence>
<evidence type="ECO:0000256" key="1">
    <source>
        <dbReference type="ARBA" id="ARBA00022884"/>
    </source>
</evidence>
<evidence type="ECO:0000256" key="2">
    <source>
        <dbReference type="PROSITE-ProRule" id="PRU00176"/>
    </source>
</evidence>
<keyword evidence="8" id="KW-1185">Reference proteome</keyword>
<feature type="compositionally biased region" description="Polar residues" evidence="3">
    <location>
        <begin position="715"/>
        <end position="726"/>
    </location>
</feature>
<dbReference type="InterPro" id="IPR051485">
    <property type="entry name" value="SR-CTD_assoc_factor"/>
</dbReference>
<dbReference type="GO" id="GO:0005634">
    <property type="term" value="C:nucleus"/>
    <property type="evidence" value="ECO:0007669"/>
    <property type="project" value="TreeGrafter"/>
</dbReference>
<dbReference type="EMBL" id="QKYT01000410">
    <property type="protein sequence ID" value="RIA85697.1"/>
    <property type="molecule type" value="Genomic_DNA"/>
</dbReference>
<dbReference type="InterPro" id="IPR008942">
    <property type="entry name" value="ENTH_VHS"/>
</dbReference>
<reference evidence="7 8" key="1">
    <citation type="submission" date="2018-06" db="EMBL/GenBank/DDBJ databases">
        <title>Comparative genomics reveals the genomic features of Rhizophagus irregularis, R. cerebriforme, R. diaphanum and Gigaspora rosea, and their symbiotic lifestyle signature.</title>
        <authorList>
            <person name="Morin E."/>
            <person name="San Clemente H."/>
            <person name="Chen E.C.H."/>
            <person name="De La Providencia I."/>
            <person name="Hainaut M."/>
            <person name="Kuo A."/>
            <person name="Kohler A."/>
            <person name="Murat C."/>
            <person name="Tang N."/>
            <person name="Roy S."/>
            <person name="Loubradou J."/>
            <person name="Henrissat B."/>
            <person name="Grigoriev I.V."/>
            <person name="Corradi N."/>
            <person name="Roux C."/>
            <person name="Martin F.M."/>
        </authorList>
    </citation>
    <scope>NUCLEOTIDE SEQUENCE [LARGE SCALE GENOMIC DNA]</scope>
    <source>
        <strain evidence="7 8">DAOM 227022</strain>
    </source>
</reference>
<dbReference type="PROSITE" id="PS50102">
    <property type="entry name" value="RRM"/>
    <property type="match status" value="1"/>
</dbReference>
<dbReference type="PANTHER" id="PTHR23140:SF0">
    <property type="entry name" value="U2 SNRNP-ASSOCIATED SURP MOTIF-CONTAINING PROTEIN"/>
    <property type="match status" value="1"/>
</dbReference>
<dbReference type="SUPFAM" id="SSF48464">
    <property type="entry name" value="ENTH/VHS domain"/>
    <property type="match status" value="1"/>
</dbReference>
<feature type="region of interest" description="Disordered" evidence="3">
    <location>
        <begin position="640"/>
        <end position="673"/>
    </location>
</feature>
<protein>
    <recommendedName>
        <fullName evidence="9">U2 snRNP-associated SURP motif-containing protein</fullName>
    </recommendedName>
</protein>
<dbReference type="CDD" id="cd12223">
    <property type="entry name" value="RRM_SR140"/>
    <property type="match status" value="1"/>
</dbReference>
<dbReference type="Pfam" id="PF04818">
    <property type="entry name" value="CID"/>
    <property type="match status" value="1"/>
</dbReference>
<gene>
    <name evidence="7" type="ORF">C1645_741385</name>
</gene>
<dbReference type="InterPro" id="IPR000504">
    <property type="entry name" value="RRM_dom"/>
</dbReference>
<dbReference type="Pfam" id="PF00076">
    <property type="entry name" value="RRM_1"/>
    <property type="match status" value="1"/>
</dbReference>
<dbReference type="InterPro" id="IPR035979">
    <property type="entry name" value="RBD_domain_sf"/>
</dbReference>
<accession>A0A397SP24</accession>
<keyword evidence="1 2" id="KW-0694">RNA-binding</keyword>
<dbReference type="InterPro" id="IPR012677">
    <property type="entry name" value="Nucleotide-bd_a/b_plait_sf"/>
</dbReference>
<dbReference type="Proteomes" id="UP000265703">
    <property type="component" value="Unassembled WGS sequence"/>
</dbReference>
<dbReference type="GO" id="GO:0006396">
    <property type="term" value="P:RNA processing"/>
    <property type="evidence" value="ECO:0007669"/>
    <property type="project" value="InterPro"/>
</dbReference>
<dbReference type="SMART" id="SM00582">
    <property type="entry name" value="RPR"/>
    <property type="match status" value="1"/>
</dbReference>
<dbReference type="Pfam" id="PF01805">
    <property type="entry name" value="Surp"/>
    <property type="match status" value="1"/>
</dbReference>
<dbReference type="PROSITE" id="PS51391">
    <property type="entry name" value="CID"/>
    <property type="match status" value="1"/>
</dbReference>
<dbReference type="InterPro" id="IPR035967">
    <property type="entry name" value="SWAP/Surp_sf"/>
</dbReference>
<dbReference type="InterPro" id="IPR006569">
    <property type="entry name" value="CID_dom"/>
</dbReference>
<feature type="domain" description="SURP motif" evidence="5">
    <location>
        <begin position="369"/>
        <end position="411"/>
    </location>
</feature>
<dbReference type="Gene3D" id="3.30.70.330">
    <property type="match status" value="1"/>
</dbReference>
<dbReference type="PROSITE" id="PS50128">
    <property type="entry name" value="SURP"/>
    <property type="match status" value="1"/>
</dbReference>
<evidence type="ECO:0000259" key="5">
    <source>
        <dbReference type="PROSITE" id="PS50128"/>
    </source>
</evidence>
<dbReference type="SMART" id="SM00360">
    <property type="entry name" value="RRM"/>
    <property type="match status" value="1"/>
</dbReference>
<dbReference type="Gene3D" id="1.25.40.90">
    <property type="match status" value="1"/>
</dbReference>
<dbReference type="InterPro" id="IPR035009">
    <property type="entry name" value="SR140_RRM"/>
</dbReference>
<feature type="region of interest" description="Disordered" evidence="3">
    <location>
        <begin position="117"/>
        <end position="152"/>
    </location>
</feature>
<feature type="compositionally biased region" description="Acidic residues" evidence="3">
    <location>
        <begin position="748"/>
        <end position="758"/>
    </location>
</feature>
<feature type="domain" description="RRM" evidence="4">
    <location>
        <begin position="221"/>
        <end position="302"/>
    </location>
</feature>
<evidence type="ECO:0008006" key="9">
    <source>
        <dbReference type="Google" id="ProtNLM"/>
    </source>
</evidence>
<sequence length="758" mass="85821">MPDEKKLPWGINATKPGSAKTLTKTKLQAFSIGTHKKTPFQKHKEELELKKKQESEEAAKVYAEFVASFEKEEGAGKTFVKGETIVPKLLFDHEAINTKKEPTITTSAPKLYKPQSFVSVSKPIQPEIKTEDSAENPEKDEDEEKKDEKSKRKRNLDAFLEEIKREQEEREDRLRQKHAKLAGAGVSSEAGSDEFVPTSLTVKAAFEDRPGSHDTGDPNTTNLYVGNISPEVNEEMLCKEFAKYGPIASVKIMWPRTQEEKDRNRNCGFVSFMDRECAAQALKNMDGKELLGYVMRVGWGKAVPIPPKPIYVLNEGARPPPSGLPFNAQMVHTKAYTNVPPPGTSTVASKGPRLEVHVSRPENSQIVKIIHRMVERVVKFGPPFEAIIMDREWNNPKFSFLFQNDSLEHVYYRWRLYSILQGDPKNKWRTEPFHMFDEGPIWVPPEIPFDEDAADELLDSDEEDERERERVPKGTLGPKAKHRLEVMLRKLTFERGAIAKTMAFAIDHSDAADEIVEIICKTLMIKETPIPTKVARLYLVSDILHNSSVSVPNAWKFRTGLLILFPGTYYFQFLNRFESKLPEVFEHLNEVYRSIAARLKAETFRRQVTTILTVWENWIVFPQPYIESLTNTFMKNTKEGDNLTHSSIPQSSTSSSSSVDGNANNLDGMPINMDIDGEASNKLSIGGILGVRTKWDNDEEEDNNQSNNIKKDDGSPTSSIKGSRVTSEIEPTKSNENKDDGSKRGDKEMDDEMDDIFA</sequence>
<feature type="compositionally biased region" description="Low complexity" evidence="3">
    <location>
        <begin position="646"/>
        <end position="658"/>
    </location>
</feature>
<evidence type="ECO:0000313" key="8">
    <source>
        <dbReference type="Proteomes" id="UP000265703"/>
    </source>
</evidence>
<dbReference type="GO" id="GO:0003723">
    <property type="term" value="F:RNA binding"/>
    <property type="evidence" value="ECO:0007669"/>
    <property type="project" value="UniProtKB-UniRule"/>
</dbReference>
<feature type="compositionally biased region" description="Acidic residues" evidence="3">
    <location>
        <begin position="133"/>
        <end position="145"/>
    </location>
</feature>